<reference evidence="1" key="1">
    <citation type="journal article" date="2021" name="bioRxiv">
        <title>Whole Genome Assembly and Annotation of Northern Wild Rice, Zizania palustris L., Supports a Whole Genome Duplication in the Zizania Genus.</title>
        <authorList>
            <person name="Haas M."/>
            <person name="Kono T."/>
            <person name="Macchietto M."/>
            <person name="Millas R."/>
            <person name="McGilp L."/>
            <person name="Shao M."/>
            <person name="Duquette J."/>
            <person name="Hirsch C.N."/>
            <person name="Kimball J."/>
        </authorList>
    </citation>
    <scope>NUCLEOTIDE SEQUENCE</scope>
    <source>
        <tissue evidence="1">Fresh leaf tissue</tissue>
    </source>
</reference>
<protein>
    <submittedName>
        <fullName evidence="1">Uncharacterized protein</fullName>
    </submittedName>
</protein>
<gene>
    <name evidence="1" type="ORF">GUJ93_ZPchr0023g33384</name>
</gene>
<dbReference type="Proteomes" id="UP000729402">
    <property type="component" value="Unassembled WGS sequence"/>
</dbReference>
<evidence type="ECO:0000313" key="2">
    <source>
        <dbReference type="Proteomes" id="UP000729402"/>
    </source>
</evidence>
<name>A0A8J5R443_ZIZPA</name>
<comment type="caution">
    <text evidence="1">The sequence shown here is derived from an EMBL/GenBank/DDBJ whole genome shotgun (WGS) entry which is preliminary data.</text>
</comment>
<reference evidence="1" key="2">
    <citation type="submission" date="2021-02" db="EMBL/GenBank/DDBJ databases">
        <authorList>
            <person name="Kimball J.A."/>
            <person name="Haas M.W."/>
            <person name="Macchietto M."/>
            <person name="Kono T."/>
            <person name="Duquette J."/>
            <person name="Shao M."/>
        </authorList>
    </citation>
    <scope>NUCLEOTIDE SEQUENCE</scope>
    <source>
        <tissue evidence="1">Fresh leaf tissue</tissue>
    </source>
</reference>
<accession>A0A8J5R443</accession>
<keyword evidence="2" id="KW-1185">Reference proteome</keyword>
<evidence type="ECO:0000313" key="1">
    <source>
        <dbReference type="EMBL" id="KAG8037244.1"/>
    </source>
</evidence>
<organism evidence="1 2">
    <name type="scientific">Zizania palustris</name>
    <name type="common">Northern wild rice</name>
    <dbReference type="NCBI Taxonomy" id="103762"/>
    <lineage>
        <taxon>Eukaryota</taxon>
        <taxon>Viridiplantae</taxon>
        <taxon>Streptophyta</taxon>
        <taxon>Embryophyta</taxon>
        <taxon>Tracheophyta</taxon>
        <taxon>Spermatophyta</taxon>
        <taxon>Magnoliopsida</taxon>
        <taxon>Liliopsida</taxon>
        <taxon>Poales</taxon>
        <taxon>Poaceae</taxon>
        <taxon>BOP clade</taxon>
        <taxon>Oryzoideae</taxon>
        <taxon>Oryzeae</taxon>
        <taxon>Zizaniinae</taxon>
        <taxon>Zizania</taxon>
    </lineage>
</organism>
<dbReference type="EMBL" id="JAAALK010002060">
    <property type="protein sequence ID" value="KAG8037244.1"/>
    <property type="molecule type" value="Genomic_DNA"/>
</dbReference>
<proteinExistence type="predicted"/>
<sequence length="67" mass="7548">MQFNRFSTIPNITSNFKATDKLASRGGSRFDRYRREALCVVGLISQRSEETPNHRISIGQCEEGAEA</sequence>
<dbReference type="AlphaFoldDB" id="A0A8J5R443"/>